<evidence type="ECO:0000256" key="2">
    <source>
        <dbReference type="ARBA" id="ARBA00011534"/>
    </source>
</evidence>
<name>A0AAW0RY29_9HYPO</name>
<dbReference type="AlphaFoldDB" id="A0AAW0RY29"/>
<comment type="function">
    <text evidence="1">Component of the EKC/KEOPS complex that is required for the formation of a threonylcarbamoyl group on adenosine at position 37 (t(6)A37) in tRNAs that read codons beginning with adenine. The complex is probably involved in the transfer of the threonylcarbamoyl moiety of threonylcarbamoyl-AMP (TC-AMP) to the N6 group of A37. BUD32 has ATPase activity in the context of the EKC/KEOPS complex and likely plays a supporting role to the catalytic subunit KAE1. The EKC/KEOPS complex also promotes both telomere uncapping and telomere elongation. The complex is required for efficient recruitment of transcriptional coactivators.</text>
</comment>
<dbReference type="SUPFAM" id="SSF56112">
    <property type="entry name" value="Protein kinase-like (PK-like)"/>
    <property type="match status" value="1"/>
</dbReference>
<reference evidence="15 16" key="1">
    <citation type="submission" date="2020-02" db="EMBL/GenBank/DDBJ databases">
        <title>Comparative genomics of the hypocrealean fungal genus Beauvera.</title>
        <authorList>
            <person name="Showalter D.N."/>
            <person name="Bushley K.E."/>
            <person name="Rehner S.A."/>
        </authorList>
    </citation>
    <scope>NUCLEOTIDE SEQUENCE [LARGE SCALE GENOMIC DNA]</scope>
    <source>
        <strain evidence="15 16">ARSEF4384</strain>
    </source>
</reference>
<dbReference type="GO" id="GO:0004674">
    <property type="term" value="F:protein serine/threonine kinase activity"/>
    <property type="evidence" value="ECO:0007669"/>
    <property type="project" value="UniProtKB-EC"/>
</dbReference>
<evidence type="ECO:0000256" key="8">
    <source>
        <dbReference type="ARBA" id="ARBA00022777"/>
    </source>
</evidence>
<evidence type="ECO:0000256" key="7">
    <source>
        <dbReference type="ARBA" id="ARBA00022741"/>
    </source>
</evidence>
<dbReference type="Pfam" id="PF00069">
    <property type="entry name" value="Pkinase"/>
    <property type="match status" value="1"/>
</dbReference>
<dbReference type="EMBL" id="JAAHCF010000187">
    <property type="protein sequence ID" value="KAK8146811.1"/>
    <property type="molecule type" value="Genomic_DNA"/>
</dbReference>
<dbReference type="Proteomes" id="UP001397290">
    <property type="component" value="Unassembled WGS sequence"/>
</dbReference>
<comment type="catalytic activity">
    <reaction evidence="12">
        <text>L-threonyl-[protein] + ATP = O-phospho-L-threonyl-[protein] + ADP + H(+)</text>
        <dbReference type="Rhea" id="RHEA:46608"/>
        <dbReference type="Rhea" id="RHEA-COMP:11060"/>
        <dbReference type="Rhea" id="RHEA-COMP:11605"/>
        <dbReference type="ChEBI" id="CHEBI:15378"/>
        <dbReference type="ChEBI" id="CHEBI:30013"/>
        <dbReference type="ChEBI" id="CHEBI:30616"/>
        <dbReference type="ChEBI" id="CHEBI:61977"/>
        <dbReference type="ChEBI" id="CHEBI:456216"/>
        <dbReference type="EC" id="2.7.11.1"/>
    </reaction>
</comment>
<comment type="catalytic activity">
    <reaction evidence="13">
        <text>L-seryl-[protein] + ATP = O-phospho-L-seryl-[protein] + ADP + H(+)</text>
        <dbReference type="Rhea" id="RHEA:17989"/>
        <dbReference type="Rhea" id="RHEA-COMP:9863"/>
        <dbReference type="Rhea" id="RHEA-COMP:11604"/>
        <dbReference type="ChEBI" id="CHEBI:15378"/>
        <dbReference type="ChEBI" id="CHEBI:29999"/>
        <dbReference type="ChEBI" id="CHEBI:30616"/>
        <dbReference type="ChEBI" id="CHEBI:83421"/>
        <dbReference type="ChEBI" id="CHEBI:456216"/>
        <dbReference type="EC" id="2.7.11.1"/>
    </reaction>
</comment>
<dbReference type="PANTHER" id="PTHR44329:SF288">
    <property type="entry name" value="MITOGEN-ACTIVATED PROTEIN KINASE KINASE KINASE 20"/>
    <property type="match status" value="1"/>
</dbReference>
<evidence type="ECO:0000256" key="11">
    <source>
        <dbReference type="ARBA" id="ARBA00033194"/>
    </source>
</evidence>
<keyword evidence="6" id="KW-0808">Transferase</keyword>
<evidence type="ECO:0000256" key="9">
    <source>
        <dbReference type="ARBA" id="ARBA00022840"/>
    </source>
</evidence>
<organism evidence="15 16">
    <name type="scientific">Beauveria asiatica</name>
    <dbReference type="NCBI Taxonomy" id="1069075"/>
    <lineage>
        <taxon>Eukaryota</taxon>
        <taxon>Fungi</taxon>
        <taxon>Dikarya</taxon>
        <taxon>Ascomycota</taxon>
        <taxon>Pezizomycotina</taxon>
        <taxon>Sordariomycetes</taxon>
        <taxon>Hypocreomycetidae</taxon>
        <taxon>Hypocreales</taxon>
        <taxon>Cordycipitaceae</taxon>
        <taxon>Beauveria</taxon>
    </lineage>
</organism>
<evidence type="ECO:0000256" key="5">
    <source>
        <dbReference type="ARBA" id="ARBA00019973"/>
    </source>
</evidence>
<evidence type="ECO:0000256" key="4">
    <source>
        <dbReference type="ARBA" id="ARBA00013948"/>
    </source>
</evidence>
<feature type="domain" description="Protein kinase" evidence="14">
    <location>
        <begin position="52"/>
        <end position="310"/>
    </location>
</feature>
<dbReference type="PROSITE" id="PS00109">
    <property type="entry name" value="PROTEIN_KINASE_TYR"/>
    <property type="match status" value="1"/>
</dbReference>
<accession>A0AAW0RY29</accession>
<evidence type="ECO:0000256" key="6">
    <source>
        <dbReference type="ARBA" id="ARBA00022679"/>
    </source>
</evidence>
<evidence type="ECO:0000256" key="1">
    <source>
        <dbReference type="ARBA" id="ARBA00003747"/>
    </source>
</evidence>
<dbReference type="Gene3D" id="1.10.510.10">
    <property type="entry name" value="Transferase(Phosphotransferase) domain 1"/>
    <property type="match status" value="1"/>
</dbReference>
<dbReference type="EC" id="2.7.11.1" evidence="3"/>
<keyword evidence="8" id="KW-0418">Kinase</keyword>
<dbReference type="InterPro" id="IPR051681">
    <property type="entry name" value="Ser/Thr_Kinases-Pseudokinases"/>
</dbReference>
<evidence type="ECO:0000313" key="15">
    <source>
        <dbReference type="EMBL" id="KAK8146811.1"/>
    </source>
</evidence>
<evidence type="ECO:0000256" key="3">
    <source>
        <dbReference type="ARBA" id="ARBA00012513"/>
    </source>
</evidence>
<dbReference type="GO" id="GO:0005524">
    <property type="term" value="F:ATP binding"/>
    <property type="evidence" value="ECO:0007669"/>
    <property type="project" value="UniProtKB-KW"/>
</dbReference>
<evidence type="ECO:0000256" key="10">
    <source>
        <dbReference type="ARBA" id="ARBA00030980"/>
    </source>
</evidence>
<keyword evidence="16" id="KW-1185">Reference proteome</keyword>
<evidence type="ECO:0000259" key="14">
    <source>
        <dbReference type="PROSITE" id="PS50011"/>
    </source>
</evidence>
<evidence type="ECO:0000256" key="13">
    <source>
        <dbReference type="ARBA" id="ARBA00048679"/>
    </source>
</evidence>
<keyword evidence="9" id="KW-0067">ATP-binding</keyword>
<dbReference type="InterPro" id="IPR000719">
    <property type="entry name" value="Prot_kinase_dom"/>
</dbReference>
<evidence type="ECO:0000313" key="16">
    <source>
        <dbReference type="Proteomes" id="UP001397290"/>
    </source>
</evidence>
<dbReference type="PROSITE" id="PS50011">
    <property type="entry name" value="PROTEIN_KINASE_DOM"/>
    <property type="match status" value="1"/>
</dbReference>
<dbReference type="PANTHER" id="PTHR44329">
    <property type="entry name" value="SERINE/THREONINE-PROTEIN KINASE TNNI3K-RELATED"/>
    <property type="match status" value="1"/>
</dbReference>
<proteinExistence type="predicted"/>
<sequence>MPAEAYSVIAQTEAETESESLTPTTPPHHIIYRPVPGSWQRREHPNWPDSVFRVPENVPYGTIYYITKGMQISSGATAHVERLSSGHIVKYAKSNPYNRTEEENHRRDMRTEADVYQRIGQCPYLPRLIDWDPDSCCLTLEYLEKGDLATYSKETPGVPTELRKHWTLQAASAVSVLHAADVIHCDVTPRNFILDKSLDLHIADFAGSSVAGSERTIAAGARYQPPGWGWHLPAKAADDIFALGSVMYFIMVGEEPYSGLLEEDVERLFREAKYPTVSHLFCGAIIQGCWNGSLETAGQVVNCLATLCGQ</sequence>
<gene>
    <name evidence="15" type="ORF">G3M48_002540</name>
</gene>
<dbReference type="InterPro" id="IPR011009">
    <property type="entry name" value="Kinase-like_dom_sf"/>
</dbReference>
<comment type="caution">
    <text evidence="15">The sequence shown here is derived from an EMBL/GenBank/DDBJ whole genome shotgun (WGS) entry which is preliminary data.</text>
</comment>
<keyword evidence="7" id="KW-0547">Nucleotide-binding</keyword>
<evidence type="ECO:0000256" key="12">
    <source>
        <dbReference type="ARBA" id="ARBA00047899"/>
    </source>
</evidence>
<comment type="subunit">
    <text evidence="2">Component of the EKC/KEOPS complex composed of at least BUD32, CGI121, GON7, KAE1 and PCC1; the whole complex dimerizes.</text>
</comment>
<dbReference type="InterPro" id="IPR008266">
    <property type="entry name" value="Tyr_kinase_AS"/>
</dbReference>
<protein>
    <recommendedName>
        <fullName evidence="5">EKC/KEOPS complex subunit BUD32</fullName>
        <ecNumber evidence="3">2.7.11.1</ecNumber>
    </recommendedName>
    <alternativeName>
        <fullName evidence="10 11">Atypical Serine/threonine protein kinase BUD32</fullName>
    </alternativeName>
    <alternativeName>
        <fullName evidence="4">EKC/KEOPS complex subunit bud32</fullName>
    </alternativeName>
</protein>